<evidence type="ECO:0000256" key="1">
    <source>
        <dbReference type="SAM" id="MobiDB-lite"/>
    </source>
</evidence>
<sequence>MRASTLGAANKSLDALPDKETYRDLVLLEVQYKLNMDEVKGQVWLSTAITVPSRGGGDEPLTARPLFPLLRVRAHFLQALKKRVLQDFFTAIGVSPLTMTMSTAIEWKEKDKCIKSSIGRKALVPATSAALVSVGAGWRVFLPTKVGDEPVVETTLAVFSLVATLVRASLDDAANTTGTHGVGENLTEKITAEQARIEQNWTMENNFQHGICLIDGAMEELARRGTAEGTRASGTAGRGEGTAGDFPHRE</sequence>
<feature type="region of interest" description="Disordered" evidence="1">
    <location>
        <begin position="224"/>
        <end position="250"/>
    </location>
</feature>
<evidence type="ECO:0000313" key="2">
    <source>
        <dbReference type="EMBL" id="OSX78161.1"/>
    </source>
</evidence>
<protein>
    <submittedName>
        <fullName evidence="2">Uncharacterized protein</fullName>
    </submittedName>
</protein>
<dbReference type="AlphaFoldDB" id="A0A1X6PB94"/>
<dbReference type="Proteomes" id="UP000218209">
    <property type="component" value="Unassembled WGS sequence"/>
</dbReference>
<name>A0A1X6PB94_PORUM</name>
<keyword evidence="3" id="KW-1185">Reference proteome</keyword>
<evidence type="ECO:0000313" key="3">
    <source>
        <dbReference type="Proteomes" id="UP000218209"/>
    </source>
</evidence>
<accession>A0A1X6PB94</accession>
<proteinExistence type="predicted"/>
<dbReference type="EMBL" id="KV918819">
    <property type="protein sequence ID" value="OSX78161.1"/>
    <property type="molecule type" value="Genomic_DNA"/>
</dbReference>
<organism evidence="2 3">
    <name type="scientific">Porphyra umbilicalis</name>
    <name type="common">Purple laver</name>
    <name type="synonym">Red alga</name>
    <dbReference type="NCBI Taxonomy" id="2786"/>
    <lineage>
        <taxon>Eukaryota</taxon>
        <taxon>Rhodophyta</taxon>
        <taxon>Bangiophyceae</taxon>
        <taxon>Bangiales</taxon>
        <taxon>Bangiaceae</taxon>
        <taxon>Porphyra</taxon>
    </lineage>
</organism>
<reference evidence="2 3" key="1">
    <citation type="submission" date="2017-03" db="EMBL/GenBank/DDBJ databases">
        <title>WGS assembly of Porphyra umbilicalis.</title>
        <authorList>
            <person name="Brawley S.H."/>
            <person name="Blouin N.A."/>
            <person name="Ficko-Blean E."/>
            <person name="Wheeler G.L."/>
            <person name="Lohr M."/>
            <person name="Goodson H.V."/>
            <person name="Jenkins J.W."/>
            <person name="Blaby-Haas C.E."/>
            <person name="Helliwell K.E."/>
            <person name="Chan C."/>
            <person name="Marriage T."/>
            <person name="Bhattacharya D."/>
            <person name="Klein A.S."/>
            <person name="Badis Y."/>
            <person name="Brodie J."/>
            <person name="Cao Y."/>
            <person name="Collen J."/>
            <person name="Dittami S.M."/>
            <person name="Gachon C.M."/>
            <person name="Green B.R."/>
            <person name="Karpowicz S."/>
            <person name="Kim J.W."/>
            <person name="Kudahl U."/>
            <person name="Lin S."/>
            <person name="Michel G."/>
            <person name="Mittag M."/>
            <person name="Olson B.J."/>
            <person name="Pangilinan J."/>
            <person name="Peng Y."/>
            <person name="Qiu H."/>
            <person name="Shu S."/>
            <person name="Singer J.T."/>
            <person name="Smith A.G."/>
            <person name="Sprecher B.N."/>
            <person name="Wagner V."/>
            <person name="Wang W."/>
            <person name="Wang Z.-Y."/>
            <person name="Yan J."/>
            <person name="Yarish C."/>
            <person name="Zoeuner-Riek S."/>
            <person name="Zhuang Y."/>
            <person name="Zou Y."/>
            <person name="Lindquist E.A."/>
            <person name="Grimwood J."/>
            <person name="Barry K."/>
            <person name="Rokhsar D.S."/>
            <person name="Schmutz J."/>
            <person name="Stiller J.W."/>
            <person name="Grossman A.R."/>
            <person name="Prochnik S.E."/>
        </authorList>
    </citation>
    <scope>NUCLEOTIDE SEQUENCE [LARGE SCALE GENOMIC DNA]</scope>
    <source>
        <strain evidence="2">4086291</strain>
    </source>
</reference>
<gene>
    <name evidence="2" type="ORF">BU14_0118s0012</name>
</gene>